<feature type="chain" id="PRO_5002239426" description="Peroxin-14" evidence="2">
    <location>
        <begin position="21"/>
        <end position="623"/>
    </location>
</feature>
<feature type="compositionally biased region" description="Low complexity" evidence="1">
    <location>
        <begin position="148"/>
        <end position="162"/>
    </location>
</feature>
<evidence type="ECO:0000256" key="1">
    <source>
        <dbReference type="SAM" id="MobiDB-lite"/>
    </source>
</evidence>
<dbReference type="Gene3D" id="1.10.287.1490">
    <property type="match status" value="1"/>
</dbReference>
<dbReference type="GeneID" id="27331428"/>
<reference evidence="3 4" key="1">
    <citation type="submission" date="2015-01" db="EMBL/GenBank/DDBJ databases">
        <title>The Genome Sequence of Exophiala spinifera CBS89968.</title>
        <authorList>
            <consortium name="The Broad Institute Genomics Platform"/>
            <person name="Cuomo C."/>
            <person name="de Hoog S."/>
            <person name="Gorbushina A."/>
            <person name="Stielow B."/>
            <person name="Teixiera M."/>
            <person name="Abouelleil A."/>
            <person name="Chapman S.B."/>
            <person name="Priest M."/>
            <person name="Young S.K."/>
            <person name="Wortman J."/>
            <person name="Nusbaum C."/>
            <person name="Birren B."/>
        </authorList>
    </citation>
    <scope>NUCLEOTIDE SEQUENCE [LARGE SCALE GENOMIC DNA]</scope>
    <source>
        <strain evidence="3 4">CBS 89968</strain>
    </source>
</reference>
<organism evidence="3 4">
    <name type="scientific">Exophiala spinifera</name>
    <dbReference type="NCBI Taxonomy" id="91928"/>
    <lineage>
        <taxon>Eukaryota</taxon>
        <taxon>Fungi</taxon>
        <taxon>Dikarya</taxon>
        <taxon>Ascomycota</taxon>
        <taxon>Pezizomycotina</taxon>
        <taxon>Eurotiomycetes</taxon>
        <taxon>Chaetothyriomycetidae</taxon>
        <taxon>Chaetothyriales</taxon>
        <taxon>Herpotrichiellaceae</taxon>
        <taxon>Exophiala</taxon>
    </lineage>
</organism>
<dbReference type="EMBL" id="KN847494">
    <property type="protein sequence ID" value="KIW17154.1"/>
    <property type="molecule type" value="Genomic_DNA"/>
</dbReference>
<evidence type="ECO:0000256" key="2">
    <source>
        <dbReference type="SAM" id="SignalP"/>
    </source>
</evidence>
<feature type="compositionally biased region" description="Basic and acidic residues" evidence="1">
    <location>
        <begin position="569"/>
        <end position="578"/>
    </location>
</feature>
<dbReference type="OrthoDB" id="2437924at2759"/>
<dbReference type="AlphaFoldDB" id="A0A0D2C0I5"/>
<evidence type="ECO:0008006" key="5">
    <source>
        <dbReference type="Google" id="ProtNLM"/>
    </source>
</evidence>
<name>A0A0D2C0I5_9EURO</name>
<feature type="compositionally biased region" description="Low complexity" evidence="1">
    <location>
        <begin position="435"/>
        <end position="460"/>
    </location>
</feature>
<feature type="compositionally biased region" description="Basic and acidic residues" evidence="1">
    <location>
        <begin position="350"/>
        <end position="365"/>
    </location>
</feature>
<feature type="compositionally biased region" description="Polar residues" evidence="1">
    <location>
        <begin position="466"/>
        <end position="477"/>
    </location>
</feature>
<dbReference type="RefSeq" id="XP_016237370.1">
    <property type="nucleotide sequence ID" value="XM_016378693.1"/>
</dbReference>
<feature type="compositionally biased region" description="Low complexity" evidence="1">
    <location>
        <begin position="512"/>
        <end position="535"/>
    </location>
</feature>
<gene>
    <name evidence="3" type="ORF">PV08_04345</name>
</gene>
<dbReference type="Proteomes" id="UP000053328">
    <property type="component" value="Unassembled WGS sequence"/>
</dbReference>
<sequence length="623" mass="66216">MANALLFLSVIWLRLQTWWSTPGVPSLAAISIPLDSLGLSHDAVFESGQWLNDFLAFLNVPRPGLISALSNDEGVALSIHMPLSTELLAPLCLSSNTSNINTTPRLNFQRPPLPPSSTPTDASRTIHVDEHAAPSETAAGGTFETGCDANEADAGSDSGDASTADDKDKWSRLPKSQWLAWFLSGQAQIPVGASWSYDIGPLTFKIPQTLLQIIGLLVTVSIIVWRVCIHVSMSELSELDISCTRAFSSVEVSSPFNAIDDFFISSLVADTTAKEEAVAPVTSDEVSNAGILVGFRFVVVVLRARIANLASNVQGLAQQNASFLDEIATLEQWNAALKNTNEAQTSQLDALRKERDDARGAMKELESEEQDYQDQMQGILEHNVSLGNQVERLGQDKGALQATIATLTQENERLRAEARRCRGRGQGHTATIKRSSTLPATAPSEATSSSAPAAPALISLGGSPVPSASSMRGSSNYPRAGGTVLYGPPRLNSEGIPTRPMTPQEREDRRAAAAAARPDVPRGSVGDSDVVVAGAPEEIVAPMADDEVQGSAGQENQAATVADGGGEGRGLEDSRWAKVDGGPVGDKGKGKAEEGEDEVTDGRRRSEGGEKGREEMKRSKWAS</sequence>
<keyword evidence="4" id="KW-1185">Reference proteome</keyword>
<proteinExistence type="predicted"/>
<dbReference type="VEuPathDB" id="FungiDB:PV08_04345"/>
<dbReference type="STRING" id="91928.A0A0D2C0I5"/>
<feature type="signal peptide" evidence="2">
    <location>
        <begin position="1"/>
        <end position="20"/>
    </location>
</feature>
<feature type="region of interest" description="Disordered" evidence="1">
    <location>
        <begin position="102"/>
        <end position="169"/>
    </location>
</feature>
<keyword evidence="2" id="KW-0732">Signal</keyword>
<accession>A0A0D2C0I5</accession>
<protein>
    <recommendedName>
        <fullName evidence="5">Peroxin-14</fullName>
    </recommendedName>
</protein>
<evidence type="ECO:0000313" key="3">
    <source>
        <dbReference type="EMBL" id="KIW17154.1"/>
    </source>
</evidence>
<dbReference type="HOGENOM" id="CLU_438735_0_0_1"/>
<feature type="region of interest" description="Disordered" evidence="1">
    <location>
        <begin position="345"/>
        <end position="373"/>
    </location>
</feature>
<feature type="compositionally biased region" description="Basic and acidic residues" evidence="1">
    <location>
        <begin position="600"/>
        <end position="623"/>
    </location>
</feature>
<feature type="region of interest" description="Disordered" evidence="1">
    <location>
        <begin position="419"/>
        <end position="623"/>
    </location>
</feature>
<feature type="compositionally biased region" description="Basic and acidic residues" evidence="1">
    <location>
        <begin position="124"/>
        <end position="133"/>
    </location>
</feature>
<evidence type="ECO:0000313" key="4">
    <source>
        <dbReference type="Proteomes" id="UP000053328"/>
    </source>
</evidence>